<dbReference type="Gene3D" id="1.10.10.10">
    <property type="entry name" value="Winged helix-like DNA-binding domain superfamily/Winged helix DNA-binding domain"/>
    <property type="match status" value="1"/>
</dbReference>
<keyword evidence="3" id="KW-0731">Sigma factor</keyword>
<sequence>MDNNFQMHLIEKCKNNDSLAQMQLYDLYCKAMFNTAYNFIKDDDIAQDVMQEAFIKAFRKIETYTGEATFGAWLKRIVINQCLDWLKKKKLATVELNEDVSYLPNDEPWEVDNKISLAVIYKCIESLPQKCKNVVKLYLLEGYDHQEVAQILEISEVASRSQLSRGKSKLKELLIHENYES</sequence>
<dbReference type="Proteomes" id="UP001474120">
    <property type="component" value="Unassembled WGS sequence"/>
</dbReference>
<evidence type="ECO:0000256" key="3">
    <source>
        <dbReference type="ARBA" id="ARBA00023082"/>
    </source>
</evidence>
<dbReference type="SUPFAM" id="SSF88946">
    <property type="entry name" value="Sigma2 domain of RNA polymerase sigma factors"/>
    <property type="match status" value="1"/>
</dbReference>
<dbReference type="InterPro" id="IPR039425">
    <property type="entry name" value="RNA_pol_sigma-70-like"/>
</dbReference>
<gene>
    <name evidence="8" type="ORF">AABB81_01560</name>
</gene>
<name>A0ABU9KWK5_9FLAO</name>
<comment type="similarity">
    <text evidence="1">Belongs to the sigma-70 factor family. ECF subfamily.</text>
</comment>
<dbReference type="PANTHER" id="PTHR43133">
    <property type="entry name" value="RNA POLYMERASE ECF-TYPE SIGMA FACTO"/>
    <property type="match status" value="1"/>
</dbReference>
<organism evidence="8 9">
    <name type="scientific">Lutimonas vermicola</name>
    <dbReference type="NCBI Taxonomy" id="414288"/>
    <lineage>
        <taxon>Bacteria</taxon>
        <taxon>Pseudomonadati</taxon>
        <taxon>Bacteroidota</taxon>
        <taxon>Flavobacteriia</taxon>
        <taxon>Flavobacteriales</taxon>
        <taxon>Flavobacteriaceae</taxon>
        <taxon>Lutimonas</taxon>
    </lineage>
</organism>
<accession>A0ABU9KWK5</accession>
<dbReference type="InterPro" id="IPR014284">
    <property type="entry name" value="RNA_pol_sigma-70_dom"/>
</dbReference>
<evidence type="ECO:0000256" key="5">
    <source>
        <dbReference type="ARBA" id="ARBA00023163"/>
    </source>
</evidence>
<dbReference type="SUPFAM" id="SSF88659">
    <property type="entry name" value="Sigma3 and sigma4 domains of RNA polymerase sigma factors"/>
    <property type="match status" value="1"/>
</dbReference>
<feature type="domain" description="RNA polymerase sigma-70 region 2" evidence="6">
    <location>
        <begin position="24"/>
        <end position="90"/>
    </location>
</feature>
<evidence type="ECO:0000313" key="8">
    <source>
        <dbReference type="EMBL" id="MEL4454565.1"/>
    </source>
</evidence>
<evidence type="ECO:0000259" key="7">
    <source>
        <dbReference type="Pfam" id="PF08281"/>
    </source>
</evidence>
<reference evidence="8 9" key="1">
    <citation type="submission" date="2024-04" db="EMBL/GenBank/DDBJ databases">
        <title>whole genome sequencing of Lutimonas vermicola strain IMCC1616.</title>
        <authorList>
            <person name="Bae S.S."/>
        </authorList>
    </citation>
    <scope>NUCLEOTIDE SEQUENCE [LARGE SCALE GENOMIC DNA]</scope>
    <source>
        <strain evidence="8 9">IMCC1616</strain>
    </source>
</reference>
<dbReference type="NCBIfam" id="TIGR02937">
    <property type="entry name" value="sigma70-ECF"/>
    <property type="match status" value="1"/>
</dbReference>
<keyword evidence="5" id="KW-0804">Transcription</keyword>
<dbReference type="EMBL" id="JBCDNA010000001">
    <property type="protein sequence ID" value="MEL4454565.1"/>
    <property type="molecule type" value="Genomic_DNA"/>
</dbReference>
<dbReference type="Pfam" id="PF08281">
    <property type="entry name" value="Sigma70_r4_2"/>
    <property type="match status" value="1"/>
</dbReference>
<evidence type="ECO:0000313" key="9">
    <source>
        <dbReference type="Proteomes" id="UP001474120"/>
    </source>
</evidence>
<dbReference type="InterPro" id="IPR036388">
    <property type="entry name" value="WH-like_DNA-bd_sf"/>
</dbReference>
<evidence type="ECO:0000259" key="6">
    <source>
        <dbReference type="Pfam" id="PF04542"/>
    </source>
</evidence>
<dbReference type="Gene3D" id="1.10.1740.10">
    <property type="match status" value="1"/>
</dbReference>
<proteinExistence type="inferred from homology"/>
<feature type="domain" description="RNA polymerase sigma factor 70 region 4 type 2" evidence="7">
    <location>
        <begin position="119"/>
        <end position="170"/>
    </location>
</feature>
<dbReference type="InterPro" id="IPR013324">
    <property type="entry name" value="RNA_pol_sigma_r3/r4-like"/>
</dbReference>
<dbReference type="RefSeq" id="WP_342158137.1">
    <property type="nucleotide sequence ID" value="NZ_JBCDNA010000001.1"/>
</dbReference>
<evidence type="ECO:0000256" key="1">
    <source>
        <dbReference type="ARBA" id="ARBA00010641"/>
    </source>
</evidence>
<evidence type="ECO:0000256" key="2">
    <source>
        <dbReference type="ARBA" id="ARBA00023015"/>
    </source>
</evidence>
<dbReference type="PANTHER" id="PTHR43133:SF8">
    <property type="entry name" value="RNA POLYMERASE SIGMA FACTOR HI_1459-RELATED"/>
    <property type="match status" value="1"/>
</dbReference>
<keyword evidence="2" id="KW-0805">Transcription regulation</keyword>
<dbReference type="InterPro" id="IPR007627">
    <property type="entry name" value="RNA_pol_sigma70_r2"/>
</dbReference>
<keyword evidence="9" id="KW-1185">Reference proteome</keyword>
<protein>
    <submittedName>
        <fullName evidence="8">Sigma-70 family RNA polymerase sigma factor</fullName>
    </submittedName>
</protein>
<dbReference type="InterPro" id="IPR013325">
    <property type="entry name" value="RNA_pol_sigma_r2"/>
</dbReference>
<keyword evidence="4" id="KW-0238">DNA-binding</keyword>
<dbReference type="InterPro" id="IPR013249">
    <property type="entry name" value="RNA_pol_sigma70_r4_t2"/>
</dbReference>
<dbReference type="Pfam" id="PF04542">
    <property type="entry name" value="Sigma70_r2"/>
    <property type="match status" value="1"/>
</dbReference>
<evidence type="ECO:0000256" key="4">
    <source>
        <dbReference type="ARBA" id="ARBA00023125"/>
    </source>
</evidence>
<comment type="caution">
    <text evidence="8">The sequence shown here is derived from an EMBL/GenBank/DDBJ whole genome shotgun (WGS) entry which is preliminary data.</text>
</comment>